<feature type="compositionally biased region" description="Low complexity" evidence="1">
    <location>
        <begin position="54"/>
        <end position="70"/>
    </location>
</feature>
<name>A0A6A6P131_9PEZI</name>
<feature type="region of interest" description="Disordered" evidence="1">
    <location>
        <begin position="1"/>
        <end position="72"/>
    </location>
</feature>
<keyword evidence="3" id="KW-1185">Reference proteome</keyword>
<gene>
    <name evidence="2" type="ORF">BDY21DRAFT_363743</name>
</gene>
<evidence type="ECO:0000256" key="1">
    <source>
        <dbReference type="SAM" id="MobiDB-lite"/>
    </source>
</evidence>
<dbReference type="AlphaFoldDB" id="A0A6A6P131"/>
<reference evidence="2" key="1">
    <citation type="journal article" date="2020" name="Stud. Mycol.">
        <title>101 Dothideomycetes genomes: a test case for predicting lifestyles and emergence of pathogens.</title>
        <authorList>
            <person name="Haridas S."/>
            <person name="Albert R."/>
            <person name="Binder M."/>
            <person name="Bloem J."/>
            <person name="Labutti K."/>
            <person name="Salamov A."/>
            <person name="Andreopoulos B."/>
            <person name="Baker S."/>
            <person name="Barry K."/>
            <person name="Bills G."/>
            <person name="Bluhm B."/>
            <person name="Cannon C."/>
            <person name="Castanera R."/>
            <person name="Culley D."/>
            <person name="Daum C."/>
            <person name="Ezra D."/>
            <person name="Gonzalez J."/>
            <person name="Henrissat B."/>
            <person name="Kuo A."/>
            <person name="Liang C."/>
            <person name="Lipzen A."/>
            <person name="Lutzoni F."/>
            <person name="Magnuson J."/>
            <person name="Mondo S."/>
            <person name="Nolan M."/>
            <person name="Ohm R."/>
            <person name="Pangilinan J."/>
            <person name="Park H.-J."/>
            <person name="Ramirez L."/>
            <person name="Alfaro M."/>
            <person name="Sun H."/>
            <person name="Tritt A."/>
            <person name="Yoshinaga Y."/>
            <person name="Zwiers L.-H."/>
            <person name="Turgeon B."/>
            <person name="Goodwin S."/>
            <person name="Spatafora J."/>
            <person name="Crous P."/>
            <person name="Grigoriev I."/>
        </authorList>
    </citation>
    <scope>NUCLEOTIDE SEQUENCE</scope>
    <source>
        <strain evidence="2">ATCC 16933</strain>
    </source>
</reference>
<proteinExistence type="predicted"/>
<evidence type="ECO:0000313" key="2">
    <source>
        <dbReference type="EMBL" id="KAF2457467.1"/>
    </source>
</evidence>
<protein>
    <submittedName>
        <fullName evidence="2">Uncharacterized protein</fullName>
    </submittedName>
</protein>
<organism evidence="2 3">
    <name type="scientific">Lineolata rhizophorae</name>
    <dbReference type="NCBI Taxonomy" id="578093"/>
    <lineage>
        <taxon>Eukaryota</taxon>
        <taxon>Fungi</taxon>
        <taxon>Dikarya</taxon>
        <taxon>Ascomycota</taxon>
        <taxon>Pezizomycotina</taxon>
        <taxon>Dothideomycetes</taxon>
        <taxon>Dothideomycetes incertae sedis</taxon>
        <taxon>Lineolatales</taxon>
        <taxon>Lineolataceae</taxon>
        <taxon>Lineolata</taxon>
    </lineage>
</organism>
<dbReference type="EMBL" id="MU001680">
    <property type="protein sequence ID" value="KAF2457467.1"/>
    <property type="molecule type" value="Genomic_DNA"/>
</dbReference>
<sequence>MATVAHGGARVSGAAAAAAAAAEGGVEVAREAQQVGRDRRAETLPCAGPGRGRGAAQSAAPAAPAPWSDGACKERPSAVLCRQPAPCPKQAVPDNGPEALALLRAWPRRRGRP</sequence>
<accession>A0A6A6P131</accession>
<feature type="compositionally biased region" description="Low complexity" evidence="1">
    <location>
        <begin position="1"/>
        <end position="27"/>
    </location>
</feature>
<evidence type="ECO:0000313" key="3">
    <source>
        <dbReference type="Proteomes" id="UP000799766"/>
    </source>
</evidence>
<dbReference type="Proteomes" id="UP000799766">
    <property type="component" value="Unassembled WGS sequence"/>
</dbReference>